<proteinExistence type="predicted"/>
<comment type="caution">
    <text evidence="2">The sequence shown here is derived from an EMBL/GenBank/DDBJ whole genome shotgun (WGS) entry which is preliminary data.</text>
</comment>
<dbReference type="EMBL" id="JANUGV010000004">
    <property type="protein sequence ID" value="MCS0609633.1"/>
    <property type="molecule type" value="Genomic_DNA"/>
</dbReference>
<evidence type="ECO:0000256" key="1">
    <source>
        <dbReference type="SAM" id="SignalP"/>
    </source>
</evidence>
<organism evidence="2 3">
    <name type="scientific">Massilia solisilvae</name>
    <dbReference type="NCBI Taxonomy" id="1811225"/>
    <lineage>
        <taxon>Bacteria</taxon>
        <taxon>Pseudomonadati</taxon>
        <taxon>Pseudomonadota</taxon>
        <taxon>Betaproteobacteria</taxon>
        <taxon>Burkholderiales</taxon>
        <taxon>Oxalobacteraceae</taxon>
        <taxon>Telluria group</taxon>
        <taxon>Massilia</taxon>
    </lineage>
</organism>
<gene>
    <name evidence="2" type="ORF">NX773_15810</name>
</gene>
<protein>
    <submittedName>
        <fullName evidence="2">PEP-CTERM sorting domain-containing protein</fullName>
    </submittedName>
</protein>
<keyword evidence="1" id="KW-0732">Signal</keyword>
<reference evidence="2 3" key="1">
    <citation type="submission" date="2022-08" db="EMBL/GenBank/DDBJ databases">
        <title>Reclassification of Massilia species as members of the genera Telluria, Duganella, Pseudoduganella, Mokoshia gen. nov. and Zemynaea gen. nov. using orthogonal and non-orthogonal genome-based approaches.</title>
        <authorList>
            <person name="Bowman J.P."/>
        </authorList>
    </citation>
    <scope>NUCLEOTIDE SEQUENCE [LARGE SCALE GENOMIC DNA]</scope>
    <source>
        <strain evidence="2 3">JCM 31607</strain>
    </source>
</reference>
<evidence type="ECO:0000313" key="2">
    <source>
        <dbReference type="EMBL" id="MCS0609633.1"/>
    </source>
</evidence>
<dbReference type="RefSeq" id="WP_258857281.1">
    <property type="nucleotide sequence ID" value="NZ_JANUGV010000004.1"/>
</dbReference>
<keyword evidence="3" id="KW-1185">Reference proteome</keyword>
<name>A0ABT2BP28_9BURK</name>
<accession>A0ABT2BP28</accession>
<evidence type="ECO:0000313" key="3">
    <source>
        <dbReference type="Proteomes" id="UP001205861"/>
    </source>
</evidence>
<feature type="signal peptide" evidence="1">
    <location>
        <begin position="1"/>
        <end position="25"/>
    </location>
</feature>
<dbReference type="Proteomes" id="UP001205861">
    <property type="component" value="Unassembled WGS sequence"/>
</dbReference>
<sequence>MRSRVLCTRPLVVALLLGSAAMARADIVTYTDRAAFLAAVSNPGTDTFDDLAPLKAYTNLDRQAGAYSYSAIGSAGVLYGAGTAGDPWLSTNWADATITFSNFSAGVNALGGQFFGTDLWGKYTPNTTVTLVANDGAIVQYTIADTTTDSFVGFVSSAPLLSVTLKNGSGEQFWPTANNLVLAMAAPVPEPAQAAMLLCALPLFGLAARRRLRC</sequence>
<feature type="chain" id="PRO_5045916606" evidence="1">
    <location>
        <begin position="26"/>
        <end position="214"/>
    </location>
</feature>